<comment type="caution">
    <text evidence="9">The sequence shown here is derived from an EMBL/GenBank/DDBJ whole genome shotgun (WGS) entry which is preliminary data.</text>
</comment>
<dbReference type="PROSITE" id="PS50011">
    <property type="entry name" value="PROTEIN_KINASE_DOM"/>
    <property type="match status" value="1"/>
</dbReference>
<keyword evidence="7" id="KW-0472">Membrane</keyword>
<dbReference type="Gene3D" id="3.30.200.20">
    <property type="entry name" value="Phosphorylase Kinase, domain 1"/>
    <property type="match status" value="1"/>
</dbReference>
<name>A0A9D2PGU6_9FIRM</name>
<keyword evidence="7" id="KW-1133">Transmembrane helix</keyword>
<organism evidence="9 10">
    <name type="scientific">Candidatus Anaerostipes avistercoris</name>
    <dbReference type="NCBI Taxonomy" id="2838462"/>
    <lineage>
        <taxon>Bacteria</taxon>
        <taxon>Bacillati</taxon>
        <taxon>Bacillota</taxon>
        <taxon>Clostridia</taxon>
        <taxon>Lachnospirales</taxon>
        <taxon>Lachnospiraceae</taxon>
        <taxon>Anaerostipes</taxon>
    </lineage>
</organism>
<dbReference type="InterPro" id="IPR008266">
    <property type="entry name" value="Tyr_kinase_AS"/>
</dbReference>
<dbReference type="InterPro" id="IPR000719">
    <property type="entry name" value="Prot_kinase_dom"/>
</dbReference>
<dbReference type="InterPro" id="IPR038434">
    <property type="entry name" value="YARHG_sf"/>
</dbReference>
<proteinExistence type="predicted"/>
<dbReference type="EMBL" id="DWWD01000030">
    <property type="protein sequence ID" value="HJC50526.1"/>
    <property type="molecule type" value="Genomic_DNA"/>
</dbReference>
<keyword evidence="7" id="KW-0812">Transmembrane</keyword>
<evidence type="ECO:0000256" key="2">
    <source>
        <dbReference type="ARBA" id="ARBA00022741"/>
    </source>
</evidence>
<dbReference type="InterPro" id="IPR024399">
    <property type="entry name" value="DUF2628"/>
</dbReference>
<evidence type="ECO:0000256" key="5">
    <source>
        <dbReference type="PROSITE-ProRule" id="PRU10141"/>
    </source>
</evidence>
<feature type="domain" description="Protein kinase" evidence="8">
    <location>
        <begin position="51"/>
        <end position="323"/>
    </location>
</feature>
<dbReference type="PROSITE" id="PS00109">
    <property type="entry name" value="PROTEIN_KINASE_TYR"/>
    <property type="match status" value="1"/>
</dbReference>
<evidence type="ECO:0000256" key="4">
    <source>
        <dbReference type="ARBA" id="ARBA00022840"/>
    </source>
</evidence>
<dbReference type="PANTHER" id="PTHR43289">
    <property type="entry name" value="MITOGEN-ACTIVATED PROTEIN KINASE KINASE KINASE 20-RELATED"/>
    <property type="match status" value="1"/>
</dbReference>
<dbReference type="InterPro" id="IPR011009">
    <property type="entry name" value="Kinase-like_dom_sf"/>
</dbReference>
<dbReference type="InterPro" id="IPR017441">
    <property type="entry name" value="Protein_kinase_ATP_BS"/>
</dbReference>
<feature type="region of interest" description="Disordered" evidence="6">
    <location>
        <begin position="350"/>
        <end position="374"/>
    </location>
</feature>
<feature type="transmembrane region" description="Helical" evidence="7">
    <location>
        <begin position="452"/>
        <end position="474"/>
    </location>
</feature>
<dbReference type="SMART" id="SM01324">
    <property type="entry name" value="YARHG"/>
    <property type="match status" value="1"/>
</dbReference>
<evidence type="ECO:0000259" key="8">
    <source>
        <dbReference type="PROSITE" id="PS50011"/>
    </source>
</evidence>
<keyword evidence="4 5" id="KW-0067">ATP-binding</keyword>
<dbReference type="SUPFAM" id="SSF56112">
    <property type="entry name" value="Protein kinase-like (PK-like)"/>
    <property type="match status" value="1"/>
</dbReference>
<keyword evidence="1" id="KW-0808">Transferase</keyword>
<dbReference type="Pfam" id="PF10947">
    <property type="entry name" value="DUF2628"/>
    <property type="match status" value="1"/>
</dbReference>
<evidence type="ECO:0000256" key="3">
    <source>
        <dbReference type="ARBA" id="ARBA00022777"/>
    </source>
</evidence>
<evidence type="ECO:0000256" key="1">
    <source>
        <dbReference type="ARBA" id="ARBA00022679"/>
    </source>
</evidence>
<dbReference type="GO" id="GO:0005524">
    <property type="term" value="F:ATP binding"/>
    <property type="evidence" value="ECO:0007669"/>
    <property type="project" value="UniProtKB-UniRule"/>
</dbReference>
<feature type="transmembrane region" description="Helical" evidence="7">
    <location>
        <begin position="509"/>
        <end position="531"/>
    </location>
</feature>
<evidence type="ECO:0000313" key="9">
    <source>
        <dbReference type="EMBL" id="HJC50526.1"/>
    </source>
</evidence>
<protein>
    <submittedName>
        <fullName evidence="9">Protein kinase</fullName>
    </submittedName>
</protein>
<dbReference type="PANTHER" id="PTHR43289:SF34">
    <property type="entry name" value="SERINE_THREONINE-PROTEIN KINASE YBDM-RELATED"/>
    <property type="match status" value="1"/>
</dbReference>
<evidence type="ECO:0000256" key="6">
    <source>
        <dbReference type="SAM" id="MobiDB-lite"/>
    </source>
</evidence>
<feature type="compositionally biased region" description="Low complexity" evidence="6">
    <location>
        <begin position="350"/>
        <end position="368"/>
    </location>
</feature>
<gene>
    <name evidence="9" type="ORF">H9754_08165</name>
</gene>
<evidence type="ECO:0000256" key="7">
    <source>
        <dbReference type="SAM" id="Phobius"/>
    </source>
</evidence>
<feature type="binding site" evidence="5">
    <location>
        <position position="80"/>
    </location>
    <ligand>
        <name>ATP</name>
        <dbReference type="ChEBI" id="CHEBI:30616"/>
    </ligand>
</feature>
<dbReference type="CDD" id="cd14014">
    <property type="entry name" value="STKc_PknB_like"/>
    <property type="match status" value="1"/>
</dbReference>
<dbReference type="Pfam" id="PF13308">
    <property type="entry name" value="YARHG"/>
    <property type="match status" value="1"/>
</dbReference>
<feature type="transmembrane region" description="Helical" evidence="7">
    <location>
        <begin position="424"/>
        <end position="446"/>
    </location>
</feature>
<reference evidence="9" key="2">
    <citation type="submission" date="2021-04" db="EMBL/GenBank/DDBJ databases">
        <authorList>
            <person name="Gilroy R."/>
        </authorList>
    </citation>
    <scope>NUCLEOTIDE SEQUENCE</scope>
    <source>
        <strain evidence="9">ChiSjej3B21-8574</strain>
    </source>
</reference>
<reference evidence="9" key="1">
    <citation type="journal article" date="2021" name="PeerJ">
        <title>Extensive microbial diversity within the chicken gut microbiome revealed by metagenomics and culture.</title>
        <authorList>
            <person name="Gilroy R."/>
            <person name="Ravi A."/>
            <person name="Getino M."/>
            <person name="Pursley I."/>
            <person name="Horton D.L."/>
            <person name="Alikhan N.F."/>
            <person name="Baker D."/>
            <person name="Gharbi K."/>
            <person name="Hall N."/>
            <person name="Watson M."/>
            <person name="Adriaenssens E.M."/>
            <person name="Foster-Nyarko E."/>
            <person name="Jarju S."/>
            <person name="Secka A."/>
            <person name="Antonio M."/>
            <person name="Oren A."/>
            <person name="Chaudhuri R.R."/>
            <person name="La Ragione R."/>
            <person name="Hildebrand F."/>
            <person name="Pallen M.J."/>
        </authorList>
    </citation>
    <scope>NUCLEOTIDE SEQUENCE</scope>
    <source>
        <strain evidence="9">ChiSjej3B21-8574</strain>
    </source>
</reference>
<dbReference type="Gene3D" id="1.20.58.1690">
    <property type="match status" value="1"/>
</dbReference>
<dbReference type="Proteomes" id="UP000823904">
    <property type="component" value="Unassembled WGS sequence"/>
</dbReference>
<evidence type="ECO:0000313" key="10">
    <source>
        <dbReference type="Proteomes" id="UP000823904"/>
    </source>
</evidence>
<keyword evidence="2 5" id="KW-0547">Nucleotide-binding</keyword>
<dbReference type="AlphaFoldDB" id="A0A9D2PGU6"/>
<dbReference type="PROSITE" id="PS00107">
    <property type="entry name" value="PROTEIN_KINASE_ATP"/>
    <property type="match status" value="1"/>
</dbReference>
<accession>A0A9D2PGU6</accession>
<dbReference type="Pfam" id="PF00069">
    <property type="entry name" value="Pkinase"/>
    <property type="match status" value="1"/>
</dbReference>
<sequence length="852" mass="96256">MHQIDDLYLCENCFSMMEPGEKRCSVCGFEKENYQPETEELAVGEILAGKYLIGKMLGRGGFGITYLGYDIQGKKKVAIKEYMPSGLASRQPGQTGLSIYSGERMELFEKGAHRFYDEAKMVSRFNGNPNIVSVYEFFYENQTAYFVMEYLDGMDLKHYTVERGGRIPVKEALEMMMPVLDALAIVHSAGVLHRDISPDNIFLTKDHQVKLIDFGAARQVIGEGSKSISVVVKQGFAPIEQYQSHGRFGPWSDVYSFCATFYFMITGEVPEAAMDRMDLDQLMAPSDMGVDIPKPLEAVLMHGMAYRPADRIQNVIELKAAFQQAASGEIPQEFKTETVYVNPYSNSEGYGNSRSQNGYYGNSGGQNSDVRSDMEPSTEYGIFQFEKNEAYYRSEFAKLEEGKRGKFHIPACFLSFYWMFYRKMFAEGGILMAVFLILSILSSVIGRTTGNAAAAGVIYTVIGIGIAAACGFLGNKIYYRYYQKINKEAQEKGNWVYKKRSGILKGGPLAGTVAGAAVVCILISGGTAFLMGTGEGVRQGTGDAASVGAPALTGDEEDQRLIKIVKDQTYLEEESNKTNDEVMGLYFDNPAWSVEEDEDTGKKQVIFEGEGFYAHQWKKYQFVYELDGDEAEMVKFSVDGDELRESSWGTFLRSIYSQYEHMDSRSLKEVKYRFFVNTVSHTTLDEAEFYLRKAKINYKTSTNKSGEKKTISTDESDETYVFYKMKKDIDRFITQGNYILIVKGDEADAGAFLEYCMGWSQSAKTNFYGGTSEKRIQESSLKERTETEMDIIKNEIYARHGMQFDDPLMNALFSTKDWYNGRYDEDSFRGNWNSAEQYNLNLIEKVEKELGY</sequence>
<keyword evidence="3 9" id="KW-0418">Kinase</keyword>
<dbReference type="GO" id="GO:0004674">
    <property type="term" value="F:protein serine/threonine kinase activity"/>
    <property type="evidence" value="ECO:0007669"/>
    <property type="project" value="TreeGrafter"/>
</dbReference>
<dbReference type="InterPro" id="IPR025582">
    <property type="entry name" value="YARHG_dom"/>
</dbReference>
<dbReference type="Gene3D" id="1.10.510.10">
    <property type="entry name" value="Transferase(Phosphotransferase) domain 1"/>
    <property type="match status" value="1"/>
</dbReference>